<proteinExistence type="predicted"/>
<evidence type="ECO:0000259" key="1">
    <source>
        <dbReference type="Pfam" id="PF22016"/>
    </source>
</evidence>
<dbReference type="EMBL" id="UGNP01000001">
    <property type="protein sequence ID" value="STX10562.1"/>
    <property type="molecule type" value="Genomic_DNA"/>
</dbReference>
<sequence length="81" mass="9355">MIIQCTKKVLDTLKIDAAKIVSPEGFDQLPESLYAWHANIVTINRRKVLVLMNNETRFPIVINRLFKNITLMKPSLQFLCP</sequence>
<dbReference type="RefSeq" id="WP_109350663.1">
    <property type="nucleotide sequence ID" value="NZ_BJUE01000096.1"/>
</dbReference>
<organism evidence="2 4">
    <name type="scientific">Kurthia zopfii</name>
    <dbReference type="NCBI Taxonomy" id="1650"/>
    <lineage>
        <taxon>Bacteria</taxon>
        <taxon>Bacillati</taxon>
        <taxon>Bacillota</taxon>
        <taxon>Bacilli</taxon>
        <taxon>Bacillales</taxon>
        <taxon>Caryophanaceae</taxon>
        <taxon>Kurthia</taxon>
    </lineage>
</organism>
<dbReference type="AlphaFoldDB" id="A0A8B4QCZ3"/>
<keyword evidence="5" id="KW-1185">Reference proteome</keyword>
<protein>
    <recommendedName>
        <fullName evidence="1">DUF6933 domain-containing protein</fullName>
    </recommendedName>
</protein>
<dbReference type="Proteomes" id="UP000254330">
    <property type="component" value="Unassembled WGS sequence"/>
</dbReference>
<gene>
    <name evidence="3" type="ORF">DFR61_14212</name>
    <name evidence="2" type="ORF">NCTC10597_02309</name>
</gene>
<evidence type="ECO:0000313" key="5">
    <source>
        <dbReference type="Proteomes" id="UP000294641"/>
    </source>
</evidence>
<dbReference type="InterPro" id="IPR053864">
    <property type="entry name" value="DUF6933"/>
</dbReference>
<dbReference type="Pfam" id="PF22016">
    <property type="entry name" value="DUF6933"/>
    <property type="match status" value="1"/>
</dbReference>
<accession>A0A8B4QCZ3</accession>
<evidence type="ECO:0000313" key="3">
    <source>
        <dbReference type="EMBL" id="TDR34199.1"/>
    </source>
</evidence>
<reference evidence="2 4" key="1">
    <citation type="submission" date="2018-06" db="EMBL/GenBank/DDBJ databases">
        <authorList>
            <consortium name="Pathogen Informatics"/>
            <person name="Doyle S."/>
        </authorList>
    </citation>
    <scope>NUCLEOTIDE SEQUENCE [LARGE SCALE GENOMIC DNA]</scope>
    <source>
        <strain evidence="2 4">NCTC10597</strain>
    </source>
</reference>
<evidence type="ECO:0000313" key="4">
    <source>
        <dbReference type="Proteomes" id="UP000254330"/>
    </source>
</evidence>
<evidence type="ECO:0000313" key="2">
    <source>
        <dbReference type="EMBL" id="STX10562.1"/>
    </source>
</evidence>
<feature type="domain" description="DUF6933" evidence="1">
    <location>
        <begin position="2"/>
        <end position="66"/>
    </location>
</feature>
<dbReference type="Proteomes" id="UP000294641">
    <property type="component" value="Unassembled WGS sequence"/>
</dbReference>
<reference evidence="3 5" key="2">
    <citation type="submission" date="2019-03" db="EMBL/GenBank/DDBJ databases">
        <title>Genomic Encyclopedia of Type Strains, Phase IV (KMG-IV): sequencing the most valuable type-strain genomes for metagenomic binning, comparative biology and taxonomic classification.</title>
        <authorList>
            <person name="Goeker M."/>
        </authorList>
    </citation>
    <scope>NUCLEOTIDE SEQUENCE [LARGE SCALE GENOMIC DNA]</scope>
    <source>
        <strain evidence="3 5">DSM 20580</strain>
    </source>
</reference>
<name>A0A8B4QCZ3_9BACL</name>
<dbReference type="EMBL" id="SNZG01000042">
    <property type="protein sequence ID" value="TDR34199.1"/>
    <property type="molecule type" value="Genomic_DNA"/>
</dbReference>
<comment type="caution">
    <text evidence="2">The sequence shown here is derived from an EMBL/GenBank/DDBJ whole genome shotgun (WGS) entry which is preliminary data.</text>
</comment>